<keyword evidence="3" id="KW-1185">Reference proteome</keyword>
<dbReference type="SUPFAM" id="SSF81593">
    <property type="entry name" value="Nucleotidyltransferase substrate binding subunit/domain"/>
    <property type="match status" value="1"/>
</dbReference>
<dbReference type="SMART" id="SM00748">
    <property type="entry name" value="HEPN"/>
    <property type="match status" value="1"/>
</dbReference>
<evidence type="ECO:0000259" key="1">
    <source>
        <dbReference type="PROSITE" id="PS50910"/>
    </source>
</evidence>
<reference evidence="2 3" key="1">
    <citation type="submission" date="2020-10" db="EMBL/GenBank/DDBJ databases">
        <title>Thermofilum lucidum 3507LT sp. nov. a novel member of Thermofilaceae family isolated from Chile hot spring, and proposal of description order Thermofilales.</title>
        <authorList>
            <person name="Zayulina K.S."/>
            <person name="Elcheninov A.G."/>
            <person name="Toshchakov S.V."/>
            <person name="Kublanov I.V."/>
        </authorList>
    </citation>
    <scope>NUCLEOTIDE SEQUENCE [LARGE SCALE GENOMIC DNA]</scope>
    <source>
        <strain evidence="2 3">3507LT</strain>
    </source>
</reference>
<protein>
    <submittedName>
        <fullName evidence="2">HEPN domain-containing protein</fullName>
    </submittedName>
</protein>
<organism evidence="2 3">
    <name type="scientific">Infirmifilum lucidum</name>
    <dbReference type="NCBI Taxonomy" id="2776706"/>
    <lineage>
        <taxon>Archaea</taxon>
        <taxon>Thermoproteota</taxon>
        <taxon>Thermoprotei</taxon>
        <taxon>Thermofilales</taxon>
        <taxon>Thermofilaceae</taxon>
        <taxon>Infirmifilum</taxon>
    </lineage>
</organism>
<dbReference type="AlphaFoldDB" id="A0A7L9FI63"/>
<gene>
    <name evidence="2" type="ORF">IG193_08180</name>
</gene>
<evidence type="ECO:0000313" key="2">
    <source>
        <dbReference type="EMBL" id="QOJ78713.1"/>
    </source>
</evidence>
<dbReference type="GeneID" id="59149866"/>
<dbReference type="InParanoid" id="A0A7L9FI63"/>
<evidence type="ECO:0000313" key="3">
    <source>
        <dbReference type="Proteomes" id="UP000594121"/>
    </source>
</evidence>
<dbReference type="InterPro" id="IPR007842">
    <property type="entry name" value="HEPN_dom"/>
</dbReference>
<dbReference type="Gene3D" id="1.20.120.330">
    <property type="entry name" value="Nucleotidyltransferases domain 2"/>
    <property type="match status" value="1"/>
</dbReference>
<dbReference type="EMBL" id="CP062310">
    <property type="protein sequence ID" value="QOJ78713.1"/>
    <property type="molecule type" value="Genomic_DNA"/>
</dbReference>
<dbReference type="Proteomes" id="UP000594121">
    <property type="component" value="Chromosome"/>
</dbReference>
<sequence>MLDHDEFNRWLNMAKRTLESAKRDIEGGDYNWACFKAQQAAEFAVKAYLYGVGQPRAGHAVSLLLSHVGAPEELIDKAKYLDKMYVPTRYPNAWSEGAPYQYYTRKDAEEAIEICKEVIEYIEARWRALGSSGEG</sequence>
<name>A0A7L9FI63_9CREN</name>
<dbReference type="Pfam" id="PF05168">
    <property type="entry name" value="HEPN"/>
    <property type="match status" value="1"/>
</dbReference>
<feature type="domain" description="HEPN" evidence="1">
    <location>
        <begin position="11"/>
        <end position="118"/>
    </location>
</feature>
<dbReference type="KEGG" id="thel:IG193_08180"/>
<accession>A0A7L9FI63</accession>
<dbReference type="PROSITE" id="PS50910">
    <property type="entry name" value="HEPN"/>
    <property type="match status" value="1"/>
</dbReference>
<dbReference type="RefSeq" id="WP_192818685.1">
    <property type="nucleotide sequence ID" value="NZ_CP062310.1"/>
</dbReference>
<proteinExistence type="predicted"/>